<name>A0A6M3JKH1_9ZZZZ</name>
<reference evidence="1" key="1">
    <citation type="submission" date="2020-03" db="EMBL/GenBank/DDBJ databases">
        <title>The deep terrestrial virosphere.</title>
        <authorList>
            <person name="Holmfeldt K."/>
            <person name="Nilsson E."/>
            <person name="Simone D."/>
            <person name="Lopez-Fernandez M."/>
            <person name="Wu X."/>
            <person name="de Brujin I."/>
            <person name="Lundin D."/>
            <person name="Andersson A."/>
            <person name="Bertilsson S."/>
            <person name="Dopson M."/>
        </authorList>
    </citation>
    <scope>NUCLEOTIDE SEQUENCE</scope>
    <source>
        <strain evidence="1">MM415A04434</strain>
        <strain evidence="2">MM415B02734</strain>
    </source>
</reference>
<evidence type="ECO:0000313" key="1">
    <source>
        <dbReference type="EMBL" id="QJA69635.1"/>
    </source>
</evidence>
<organism evidence="1">
    <name type="scientific">viral metagenome</name>
    <dbReference type="NCBI Taxonomy" id="1070528"/>
    <lineage>
        <taxon>unclassified sequences</taxon>
        <taxon>metagenomes</taxon>
        <taxon>organismal metagenomes</taxon>
    </lineage>
</organism>
<dbReference type="EMBL" id="MT142789">
    <property type="protein sequence ID" value="QJA88581.1"/>
    <property type="molecule type" value="Genomic_DNA"/>
</dbReference>
<dbReference type="AlphaFoldDB" id="A0A6M3JKH1"/>
<accession>A0A6M3JKH1</accession>
<sequence length="62" mass="7291">MNFKDWWSVNSEYVWRHGGLADPSNVKNIFAACWNDGYRNGRIDTLGEYRINSVISEHDEQK</sequence>
<evidence type="ECO:0000313" key="2">
    <source>
        <dbReference type="EMBL" id="QJA88581.1"/>
    </source>
</evidence>
<proteinExistence type="predicted"/>
<protein>
    <submittedName>
        <fullName evidence="1">Uncharacterized protein</fullName>
    </submittedName>
</protein>
<dbReference type="EMBL" id="MT141723">
    <property type="protein sequence ID" value="QJA69635.1"/>
    <property type="molecule type" value="Genomic_DNA"/>
</dbReference>
<gene>
    <name evidence="1" type="ORF">MM415A04434_0007</name>
    <name evidence="2" type="ORF">MM415B02734_0011</name>
</gene>